<proteinExistence type="predicted"/>
<dbReference type="RefSeq" id="WP_036363759.1">
    <property type="nucleotide sequence ID" value="NZ_AOMT01000013.1"/>
</dbReference>
<evidence type="ECO:0000313" key="3">
    <source>
        <dbReference type="EMBL" id="KDN25430.1"/>
    </source>
</evidence>
<gene>
    <name evidence="3" type="ORF">MBO_03592</name>
</gene>
<dbReference type="OrthoDB" id="6647778at2"/>
<feature type="domain" description="DUF2059" evidence="2">
    <location>
        <begin position="112"/>
        <end position="151"/>
    </location>
</feature>
<keyword evidence="4" id="KW-1185">Reference proteome</keyword>
<dbReference type="AlphaFoldDB" id="A0A066UE91"/>
<name>A0A066UE91_9GAMM</name>
<feature type="signal peptide" evidence="1">
    <location>
        <begin position="1"/>
        <end position="25"/>
    </location>
</feature>
<protein>
    <recommendedName>
        <fullName evidence="2">DUF2059 domain-containing protein</fullName>
    </recommendedName>
</protein>
<evidence type="ECO:0000259" key="2">
    <source>
        <dbReference type="Pfam" id="PF09832"/>
    </source>
</evidence>
<reference evidence="3 4" key="1">
    <citation type="journal article" date="2014" name="Genome Announc.">
        <title>Draft Genome Sequence of Moraxella bovoculi Strain 237T (ATCC BAA-1259T) Isolated from a Calf with Infectious Bovine Keratoconjunctivitis.</title>
        <authorList>
            <person name="Calcutt M.J."/>
            <person name="Foecking M.F."/>
            <person name="Martin N.T."/>
            <person name="Mhlanga-Mutangadura T."/>
            <person name="Reilly T.J."/>
        </authorList>
    </citation>
    <scope>NUCLEOTIDE SEQUENCE [LARGE SCALE GENOMIC DNA]</scope>
    <source>
        <strain evidence="3 4">237</strain>
    </source>
</reference>
<organism evidence="3 4">
    <name type="scientific">Moraxella bovoculi 237</name>
    <dbReference type="NCBI Taxonomy" id="743974"/>
    <lineage>
        <taxon>Bacteria</taxon>
        <taxon>Pseudomonadati</taxon>
        <taxon>Pseudomonadota</taxon>
        <taxon>Gammaproteobacteria</taxon>
        <taxon>Moraxellales</taxon>
        <taxon>Moraxellaceae</taxon>
        <taxon>Moraxella</taxon>
    </lineage>
</organism>
<dbReference type="Pfam" id="PF09832">
    <property type="entry name" value="DUF2059"/>
    <property type="match status" value="1"/>
</dbReference>
<dbReference type="Proteomes" id="UP000035860">
    <property type="component" value="Unassembled WGS sequence"/>
</dbReference>
<keyword evidence="1" id="KW-0732">Signal</keyword>
<evidence type="ECO:0000313" key="4">
    <source>
        <dbReference type="Proteomes" id="UP000035860"/>
    </source>
</evidence>
<dbReference type="EMBL" id="AOMT01000013">
    <property type="protein sequence ID" value="KDN25430.1"/>
    <property type="molecule type" value="Genomic_DNA"/>
</dbReference>
<sequence length="185" mass="20854">MKIKKSILTGCLTTALLFGSNISLAKVPNDASLLKLVKIVNAEQNIQEGMKFGFINSFTQNNLNNPMFRSLSEDKQAQLEALTQEFAEKVWAEVDTSALPQQVVDNYLLIAKKYYNQEEVDALIKFYDTPLGQSIIAKEVHIASQLLNNVMADFLNDKELIQLIEQGVIKNSAEFESRLQEILQQ</sequence>
<feature type="chain" id="PRO_5001632035" description="DUF2059 domain-containing protein" evidence="1">
    <location>
        <begin position="26"/>
        <end position="185"/>
    </location>
</feature>
<accession>A0A066UE91</accession>
<dbReference type="eggNOG" id="COG3184">
    <property type="taxonomic scope" value="Bacteria"/>
</dbReference>
<dbReference type="InterPro" id="IPR018637">
    <property type="entry name" value="DUF2059"/>
</dbReference>
<evidence type="ECO:0000256" key="1">
    <source>
        <dbReference type="SAM" id="SignalP"/>
    </source>
</evidence>
<comment type="caution">
    <text evidence="3">The sequence shown here is derived from an EMBL/GenBank/DDBJ whole genome shotgun (WGS) entry which is preliminary data.</text>
</comment>